<dbReference type="Proteomes" id="UP000239504">
    <property type="component" value="Unassembled WGS sequence"/>
</dbReference>
<dbReference type="Gene3D" id="2.60.120.10">
    <property type="entry name" value="Jelly Rolls"/>
    <property type="match status" value="1"/>
</dbReference>
<reference evidence="1 2" key="1">
    <citation type="submission" date="2017-12" db="EMBL/GenBank/DDBJ databases">
        <authorList>
            <person name="Hurst M.R.H."/>
        </authorList>
    </citation>
    <scope>NUCLEOTIDE SEQUENCE [LARGE SCALE GENOMIC DNA]</scope>
    <source>
        <strain evidence="1 2">SY-3-19</strain>
    </source>
</reference>
<organism evidence="1 2">
    <name type="scientific">Hyphococcus luteus</name>
    <dbReference type="NCBI Taxonomy" id="2058213"/>
    <lineage>
        <taxon>Bacteria</taxon>
        <taxon>Pseudomonadati</taxon>
        <taxon>Pseudomonadota</taxon>
        <taxon>Alphaproteobacteria</taxon>
        <taxon>Parvularculales</taxon>
        <taxon>Parvularculaceae</taxon>
        <taxon>Hyphococcus</taxon>
    </lineage>
</organism>
<protein>
    <recommendedName>
        <fullName evidence="3">Cupin 2 conserved barrel domain-containing protein</fullName>
    </recommendedName>
</protein>
<proteinExistence type="predicted"/>
<name>A0A2S7K1F5_9PROT</name>
<dbReference type="SUPFAM" id="SSF51182">
    <property type="entry name" value="RmlC-like cupins"/>
    <property type="match status" value="1"/>
</dbReference>
<evidence type="ECO:0000313" key="1">
    <source>
        <dbReference type="EMBL" id="PQA86316.1"/>
    </source>
</evidence>
<sequence length="65" mass="7293">MVHVVVEGEGTMSIDGKDYDLKPGEIVVSPCWSERIIAAQSDLLLFSFSDKATQEKLSLWREHLS</sequence>
<comment type="caution">
    <text evidence="1">The sequence shown here is derived from an EMBL/GenBank/DDBJ whole genome shotgun (WGS) entry which is preliminary data.</text>
</comment>
<dbReference type="EMBL" id="PJCH01000015">
    <property type="protein sequence ID" value="PQA86316.1"/>
    <property type="molecule type" value="Genomic_DNA"/>
</dbReference>
<gene>
    <name evidence="1" type="ORF">CW354_18410</name>
</gene>
<dbReference type="InterPro" id="IPR011051">
    <property type="entry name" value="RmlC_Cupin_sf"/>
</dbReference>
<accession>A0A2S7K1F5</accession>
<dbReference type="AlphaFoldDB" id="A0A2S7K1F5"/>
<keyword evidence="2" id="KW-1185">Reference proteome</keyword>
<evidence type="ECO:0008006" key="3">
    <source>
        <dbReference type="Google" id="ProtNLM"/>
    </source>
</evidence>
<dbReference type="InterPro" id="IPR014710">
    <property type="entry name" value="RmlC-like_jellyroll"/>
</dbReference>
<evidence type="ECO:0000313" key="2">
    <source>
        <dbReference type="Proteomes" id="UP000239504"/>
    </source>
</evidence>